<dbReference type="GO" id="GO:0046872">
    <property type="term" value="F:metal ion binding"/>
    <property type="evidence" value="ECO:0007669"/>
    <property type="project" value="UniProtKB-KW"/>
</dbReference>
<dbReference type="Pfam" id="PF01979">
    <property type="entry name" value="Amidohydro_1"/>
    <property type="match status" value="1"/>
</dbReference>
<dbReference type="InterPro" id="IPR011059">
    <property type="entry name" value="Metal-dep_hydrolase_composite"/>
</dbReference>
<feature type="binding site" evidence="5">
    <location>
        <position position="220"/>
    </location>
    <ligand>
        <name>substrate</name>
    </ligand>
</feature>
<dbReference type="HAMAP" id="MF_01281">
    <property type="entry name" value="MTA_SAH_deamin"/>
    <property type="match status" value="1"/>
</dbReference>
<proteinExistence type="inferred from homology"/>
<organism evidence="7">
    <name type="scientific">Thiolapillus brandeum</name>
    <dbReference type="NCBI Taxonomy" id="1076588"/>
    <lineage>
        <taxon>Bacteria</taxon>
        <taxon>Pseudomonadati</taxon>
        <taxon>Pseudomonadota</taxon>
        <taxon>Gammaproteobacteria</taxon>
        <taxon>Chromatiales</taxon>
        <taxon>Sedimenticolaceae</taxon>
        <taxon>Thiolapillus</taxon>
    </lineage>
</organism>
<dbReference type="Proteomes" id="UP000886339">
    <property type="component" value="Unassembled WGS sequence"/>
</dbReference>
<comment type="caution">
    <text evidence="7">The sequence shown here is derived from an EMBL/GenBank/DDBJ whole genome shotgun (WGS) entry which is preliminary data.</text>
</comment>
<dbReference type="FunFam" id="3.20.20.140:FF:000014">
    <property type="entry name" value="5-methylthioadenosine/S-adenosylhomocysteine deaminase"/>
    <property type="match status" value="1"/>
</dbReference>
<dbReference type="SUPFAM" id="SSF51556">
    <property type="entry name" value="Metallo-dependent hydrolases"/>
    <property type="match status" value="1"/>
</dbReference>
<comment type="catalytic activity">
    <reaction evidence="5">
        <text>S-adenosyl-L-homocysteine + H2O + H(+) = S-inosyl-L-homocysteine + NH4(+)</text>
        <dbReference type="Rhea" id="RHEA:20716"/>
        <dbReference type="ChEBI" id="CHEBI:15377"/>
        <dbReference type="ChEBI" id="CHEBI:15378"/>
        <dbReference type="ChEBI" id="CHEBI:28938"/>
        <dbReference type="ChEBI" id="CHEBI:57856"/>
        <dbReference type="ChEBI" id="CHEBI:57985"/>
        <dbReference type="EC" id="3.5.4.28"/>
    </reaction>
</comment>
<comment type="similarity">
    <text evidence="1">Belongs to the metallo-dependent hydrolases superfamily. ATZ/TRZ family.</text>
</comment>
<gene>
    <name evidence="5" type="primary">mtaD</name>
    <name evidence="7" type="ORF">ENJ12_06675</name>
</gene>
<dbReference type="GO" id="GO:0050270">
    <property type="term" value="F:S-adenosylhomocysteine deaminase activity"/>
    <property type="evidence" value="ECO:0007669"/>
    <property type="project" value="UniProtKB-UniRule"/>
</dbReference>
<protein>
    <recommendedName>
        <fullName evidence="5">5-methylthioadenosine/S-adenosylhomocysteine deaminase</fullName>
        <shortName evidence="5">MTA/SAH deaminase</shortName>
        <ecNumber evidence="5">3.5.4.28</ecNumber>
        <ecNumber evidence="5">3.5.4.31</ecNumber>
    </recommendedName>
</protein>
<evidence type="ECO:0000256" key="1">
    <source>
        <dbReference type="ARBA" id="ARBA00006745"/>
    </source>
</evidence>
<keyword evidence="3 5" id="KW-0378">Hydrolase</keyword>
<dbReference type="EMBL" id="DRLF01000232">
    <property type="protein sequence ID" value="HEC06515.1"/>
    <property type="molecule type" value="Genomic_DNA"/>
</dbReference>
<reference evidence="7" key="1">
    <citation type="journal article" date="2020" name="mSystems">
        <title>Genome- and Community-Level Interaction Insights into Carbon Utilization and Element Cycling Functions of Hydrothermarchaeota in Hydrothermal Sediment.</title>
        <authorList>
            <person name="Zhou Z."/>
            <person name="Liu Y."/>
            <person name="Xu W."/>
            <person name="Pan J."/>
            <person name="Luo Z.H."/>
            <person name="Li M."/>
        </authorList>
    </citation>
    <scope>NUCLEOTIDE SEQUENCE [LARGE SCALE GENOMIC DNA]</scope>
    <source>
        <strain evidence="7">HyVt-458</strain>
    </source>
</reference>
<dbReference type="GO" id="GO:0090614">
    <property type="term" value="F:5'-methylthioadenosine deaminase activity"/>
    <property type="evidence" value="ECO:0007669"/>
    <property type="project" value="UniProtKB-UniRule"/>
</dbReference>
<feature type="binding site" evidence="5">
    <location>
        <position position="97"/>
    </location>
    <ligand>
        <name>substrate</name>
    </ligand>
</feature>
<evidence type="ECO:0000256" key="2">
    <source>
        <dbReference type="ARBA" id="ARBA00022723"/>
    </source>
</evidence>
<dbReference type="SUPFAM" id="SSF51338">
    <property type="entry name" value="Composite domain of metallo-dependent hydrolases"/>
    <property type="match status" value="1"/>
</dbReference>
<evidence type="ECO:0000256" key="4">
    <source>
        <dbReference type="ARBA" id="ARBA00022833"/>
    </source>
</evidence>
<comment type="catalytic activity">
    <reaction evidence="5">
        <text>S-methyl-5'-thioadenosine + H2O + H(+) = S-methyl-5'-thioinosine + NH4(+)</text>
        <dbReference type="Rhea" id="RHEA:25025"/>
        <dbReference type="ChEBI" id="CHEBI:15377"/>
        <dbReference type="ChEBI" id="CHEBI:15378"/>
        <dbReference type="ChEBI" id="CHEBI:17509"/>
        <dbReference type="ChEBI" id="CHEBI:28938"/>
        <dbReference type="ChEBI" id="CHEBI:48595"/>
        <dbReference type="EC" id="3.5.4.31"/>
    </reaction>
</comment>
<dbReference type="Gene3D" id="3.20.20.140">
    <property type="entry name" value="Metal-dependent hydrolases"/>
    <property type="match status" value="1"/>
</dbReference>
<comment type="function">
    <text evidence="5">Catalyzes the deamination of 5-methylthioadenosine and S-adenosyl-L-homocysteine into 5-methylthioinosine and S-inosyl-L-homocysteine, respectively. Is also able to deaminate adenosine.</text>
</comment>
<dbReference type="EC" id="3.5.4.28" evidence="5"/>
<dbReference type="InterPro" id="IPR050287">
    <property type="entry name" value="MTA/SAH_deaminase"/>
</dbReference>
<comment type="caution">
    <text evidence="5">Lacks conserved residue(s) required for the propagation of feature annotation.</text>
</comment>
<dbReference type="InterPro" id="IPR032466">
    <property type="entry name" value="Metal_Hydrolase"/>
</dbReference>
<feature type="binding site" evidence="5">
    <location>
        <position position="305"/>
    </location>
    <ligand>
        <name>substrate</name>
    </ligand>
</feature>
<keyword evidence="2 5" id="KW-0479">Metal-binding</keyword>
<feature type="domain" description="Amidohydrolase-related" evidence="6">
    <location>
        <begin position="60"/>
        <end position="408"/>
    </location>
</feature>
<keyword evidence="4 5" id="KW-0862">Zinc</keyword>
<name>A0A831WBK1_9GAMM</name>
<dbReference type="CDD" id="cd01298">
    <property type="entry name" value="ATZ_TRZ_like"/>
    <property type="match status" value="1"/>
</dbReference>
<dbReference type="EC" id="3.5.4.31" evidence="5"/>
<accession>A0A831WBK1</accession>
<dbReference type="PANTHER" id="PTHR43794:SF11">
    <property type="entry name" value="AMIDOHYDROLASE-RELATED DOMAIN-CONTAINING PROTEIN"/>
    <property type="match status" value="1"/>
</dbReference>
<comment type="similarity">
    <text evidence="5">Belongs to the metallo-dependent hydrolases superfamily. MTA/SAH deaminase family.</text>
</comment>
<feature type="binding site" evidence="5">
    <location>
        <position position="190"/>
    </location>
    <ligand>
        <name>substrate</name>
    </ligand>
</feature>
<dbReference type="AlphaFoldDB" id="A0A831WBK1"/>
<feature type="binding site" evidence="5">
    <location>
        <position position="305"/>
    </location>
    <ligand>
        <name>Zn(2+)</name>
        <dbReference type="ChEBI" id="CHEBI:29105"/>
    </ligand>
</feature>
<comment type="cofactor">
    <cofactor evidence="5">
        <name>Zn(2+)</name>
        <dbReference type="ChEBI" id="CHEBI:29105"/>
    </cofactor>
    <text evidence="5">Binds 1 zinc ion per subunit.</text>
</comment>
<evidence type="ECO:0000256" key="5">
    <source>
        <dbReference type="HAMAP-Rule" id="MF_01281"/>
    </source>
</evidence>
<dbReference type="NCBIfam" id="NF006549">
    <property type="entry name" value="PRK09045.1"/>
    <property type="match status" value="1"/>
</dbReference>
<dbReference type="InterPro" id="IPR023512">
    <property type="entry name" value="Deaminase_MtaD/DadD"/>
</dbReference>
<dbReference type="PANTHER" id="PTHR43794">
    <property type="entry name" value="AMINOHYDROLASE SSNA-RELATED"/>
    <property type="match status" value="1"/>
</dbReference>
<evidence type="ECO:0000256" key="3">
    <source>
        <dbReference type="ARBA" id="ARBA00022801"/>
    </source>
</evidence>
<evidence type="ECO:0000313" key="7">
    <source>
        <dbReference type="EMBL" id="HEC06515.1"/>
    </source>
</evidence>
<sequence>MHADSLIHARWIIPVEPASRVLEHHAVAIEQGRITALLPSQEAREQLSAEQVIELPGHALIPGLINAHTHTPMSLFRGMADDIPLMEWLEKHIWPAEQRWISPEFVADGSRLAMAEMIRSGTTCFNDMYFFPDVTGKVALETGMRAVLGMILIDFPSAWASDADGYLERALALHDTFRNESTVSAIFAPHAPYSVSDEPLLRVRTLANELDLPIHMHVHETADEIGQSRKQYGMRPLTRLRQLGLTGPSLIAVHMTQLQDDEIEAYAASGGHVVHCPESNLKLASGFCPVARLLAAGINVALGTDGAASNNDLDMLGEMQTAALLGKGVAGNPEALPATRVLEMATINGARALGLEADIGSLTPGKAADITAIDLQRIETQPMFDPVSQIVYSAGREQVSHVWVNGELLLSDGELTRINVNRLMADTGSWQDKLQQQS</sequence>
<dbReference type="InterPro" id="IPR006680">
    <property type="entry name" value="Amidohydro-rel"/>
</dbReference>
<feature type="binding site" evidence="5">
    <location>
        <position position="217"/>
    </location>
    <ligand>
        <name>Zn(2+)</name>
        <dbReference type="ChEBI" id="CHEBI:29105"/>
    </ligand>
</feature>
<dbReference type="Gene3D" id="2.30.40.10">
    <property type="entry name" value="Urease, subunit C, domain 1"/>
    <property type="match status" value="1"/>
</dbReference>
<evidence type="ECO:0000259" key="6">
    <source>
        <dbReference type="Pfam" id="PF01979"/>
    </source>
</evidence>
<feature type="binding site" evidence="5">
    <location>
        <position position="68"/>
    </location>
    <ligand>
        <name>Zn(2+)</name>
        <dbReference type="ChEBI" id="CHEBI:29105"/>
    </ligand>
</feature>
<feature type="binding site" evidence="5">
    <location>
        <position position="70"/>
    </location>
    <ligand>
        <name>Zn(2+)</name>
        <dbReference type="ChEBI" id="CHEBI:29105"/>
    </ligand>
</feature>